<dbReference type="EMBL" id="JBHSIU010000028">
    <property type="protein sequence ID" value="MFC5000733.1"/>
    <property type="molecule type" value="Genomic_DNA"/>
</dbReference>
<keyword evidence="17" id="KW-1185">Reference proteome</keyword>
<feature type="region of interest" description="Disordered" evidence="12">
    <location>
        <begin position="26"/>
        <end position="48"/>
    </location>
</feature>
<feature type="domain" description="Peptidase S8/S53" evidence="15">
    <location>
        <begin position="66"/>
        <end position="313"/>
    </location>
</feature>
<keyword evidence="6 10" id="KW-0378">Hydrolase</keyword>
<keyword evidence="3" id="KW-1003">Cell membrane</keyword>
<dbReference type="PRINTS" id="PR00723">
    <property type="entry name" value="SUBTILISIN"/>
</dbReference>
<evidence type="ECO:0000256" key="13">
    <source>
        <dbReference type="SAM" id="Phobius"/>
    </source>
</evidence>
<dbReference type="Pfam" id="PF00082">
    <property type="entry name" value="Peptidase_S8"/>
    <property type="match status" value="1"/>
</dbReference>
<name>A0ABV9VWM7_9ACTN</name>
<feature type="active site" description="Charge relay system" evidence="10">
    <location>
        <position position="75"/>
    </location>
</feature>
<feature type="signal peptide" evidence="14">
    <location>
        <begin position="1"/>
        <end position="27"/>
    </location>
</feature>
<accession>A0ABV9VWM7</accession>
<evidence type="ECO:0000256" key="12">
    <source>
        <dbReference type="SAM" id="MobiDB-lite"/>
    </source>
</evidence>
<proteinExistence type="inferred from homology"/>
<dbReference type="SUPFAM" id="SSF52743">
    <property type="entry name" value="Subtilisin-like"/>
    <property type="match status" value="1"/>
</dbReference>
<keyword evidence="4 10" id="KW-0645">Protease</keyword>
<comment type="subcellular location">
    <subcellularLocation>
        <location evidence="1">Cell membrane</location>
        <topology evidence="1">Single-pass membrane protein</topology>
    </subcellularLocation>
</comment>
<feature type="active site" description="Charge relay system" evidence="10">
    <location>
        <position position="273"/>
    </location>
</feature>
<dbReference type="RefSeq" id="WP_380117277.1">
    <property type="nucleotide sequence ID" value="NZ_JBHSIU010000028.1"/>
</dbReference>
<keyword evidence="5 13" id="KW-0812">Transmembrane</keyword>
<evidence type="ECO:0000256" key="2">
    <source>
        <dbReference type="ARBA" id="ARBA00011073"/>
    </source>
</evidence>
<dbReference type="InterPro" id="IPR000209">
    <property type="entry name" value="Peptidase_S8/S53_dom"/>
</dbReference>
<dbReference type="NCBIfam" id="TIGR03921">
    <property type="entry name" value="T7SS_mycosin"/>
    <property type="match status" value="1"/>
</dbReference>
<evidence type="ECO:0000256" key="11">
    <source>
        <dbReference type="RuleBase" id="RU003355"/>
    </source>
</evidence>
<feature type="active site" description="Charge relay system" evidence="10">
    <location>
        <position position="108"/>
    </location>
</feature>
<comment type="similarity">
    <text evidence="2 10 11">Belongs to the peptidase S8 family.</text>
</comment>
<evidence type="ECO:0000256" key="10">
    <source>
        <dbReference type="PROSITE-ProRule" id="PRU01240"/>
    </source>
</evidence>
<keyword evidence="8 13" id="KW-1133">Transmembrane helix</keyword>
<keyword evidence="9 13" id="KW-0472">Membrane</keyword>
<evidence type="ECO:0000256" key="9">
    <source>
        <dbReference type="ARBA" id="ARBA00023136"/>
    </source>
</evidence>
<dbReference type="GO" id="GO:0008233">
    <property type="term" value="F:peptidase activity"/>
    <property type="evidence" value="ECO:0007669"/>
    <property type="project" value="UniProtKB-KW"/>
</dbReference>
<dbReference type="PANTHER" id="PTHR43806:SF11">
    <property type="entry name" value="CEREVISIN-RELATED"/>
    <property type="match status" value="1"/>
</dbReference>
<evidence type="ECO:0000259" key="15">
    <source>
        <dbReference type="Pfam" id="PF00082"/>
    </source>
</evidence>
<feature type="chain" id="PRO_5046006520" evidence="14">
    <location>
        <begin position="28"/>
        <end position="417"/>
    </location>
</feature>
<evidence type="ECO:0000256" key="7">
    <source>
        <dbReference type="ARBA" id="ARBA00022825"/>
    </source>
</evidence>
<evidence type="ECO:0000313" key="17">
    <source>
        <dbReference type="Proteomes" id="UP001595912"/>
    </source>
</evidence>
<feature type="region of interest" description="Disordered" evidence="12">
    <location>
        <begin position="387"/>
        <end position="417"/>
    </location>
</feature>
<dbReference type="InterPro" id="IPR050131">
    <property type="entry name" value="Peptidase_S8_subtilisin-like"/>
</dbReference>
<evidence type="ECO:0000256" key="6">
    <source>
        <dbReference type="ARBA" id="ARBA00022801"/>
    </source>
</evidence>
<dbReference type="PROSITE" id="PS00136">
    <property type="entry name" value="SUBTILASE_ASP"/>
    <property type="match status" value="1"/>
</dbReference>
<evidence type="ECO:0000256" key="5">
    <source>
        <dbReference type="ARBA" id="ARBA00022692"/>
    </source>
</evidence>
<dbReference type="PROSITE" id="PS00138">
    <property type="entry name" value="SUBTILASE_SER"/>
    <property type="match status" value="1"/>
</dbReference>
<dbReference type="InterPro" id="IPR036852">
    <property type="entry name" value="Peptidase_S8/S53_dom_sf"/>
</dbReference>
<comment type="caution">
    <text evidence="16">The sequence shown here is derived from an EMBL/GenBank/DDBJ whole genome shotgun (WGS) entry which is preliminary data.</text>
</comment>
<keyword evidence="7 10" id="KW-0720">Serine protease</keyword>
<reference evidence="17" key="1">
    <citation type="journal article" date="2019" name="Int. J. Syst. Evol. Microbiol.">
        <title>The Global Catalogue of Microorganisms (GCM) 10K type strain sequencing project: providing services to taxonomists for standard genome sequencing and annotation.</title>
        <authorList>
            <consortium name="The Broad Institute Genomics Platform"/>
            <consortium name="The Broad Institute Genome Sequencing Center for Infectious Disease"/>
            <person name="Wu L."/>
            <person name="Ma J."/>
        </authorList>
    </citation>
    <scope>NUCLEOTIDE SEQUENCE [LARGE SCALE GENOMIC DNA]</scope>
    <source>
        <strain evidence="17">CGMCC 4.7152</strain>
    </source>
</reference>
<dbReference type="PROSITE" id="PS51892">
    <property type="entry name" value="SUBTILASE"/>
    <property type="match status" value="1"/>
</dbReference>
<dbReference type="PANTHER" id="PTHR43806">
    <property type="entry name" value="PEPTIDASE S8"/>
    <property type="match status" value="1"/>
</dbReference>
<evidence type="ECO:0000313" key="16">
    <source>
        <dbReference type="EMBL" id="MFC5000733.1"/>
    </source>
</evidence>
<dbReference type="Gene3D" id="3.40.50.200">
    <property type="entry name" value="Peptidase S8/S53 domain"/>
    <property type="match status" value="1"/>
</dbReference>
<evidence type="ECO:0000256" key="4">
    <source>
        <dbReference type="ARBA" id="ARBA00022670"/>
    </source>
</evidence>
<protein>
    <submittedName>
        <fullName evidence="16">Type VII secretion-associated serine protease mycosin</fullName>
    </submittedName>
</protein>
<dbReference type="InterPro" id="IPR023827">
    <property type="entry name" value="Peptidase_S8_Asp-AS"/>
</dbReference>
<organism evidence="16 17">
    <name type="scientific">Dactylosporangium cerinum</name>
    <dbReference type="NCBI Taxonomy" id="1434730"/>
    <lineage>
        <taxon>Bacteria</taxon>
        <taxon>Bacillati</taxon>
        <taxon>Actinomycetota</taxon>
        <taxon>Actinomycetes</taxon>
        <taxon>Micromonosporales</taxon>
        <taxon>Micromonosporaceae</taxon>
        <taxon>Dactylosporangium</taxon>
    </lineage>
</organism>
<feature type="compositionally biased region" description="Pro residues" evidence="12">
    <location>
        <begin position="32"/>
        <end position="44"/>
    </location>
</feature>
<dbReference type="Proteomes" id="UP001595912">
    <property type="component" value="Unassembled WGS sequence"/>
</dbReference>
<keyword evidence="14" id="KW-0732">Signal</keyword>
<dbReference type="InterPro" id="IPR023828">
    <property type="entry name" value="Peptidase_S8_Ser-AS"/>
</dbReference>
<evidence type="ECO:0000256" key="1">
    <source>
        <dbReference type="ARBA" id="ARBA00004162"/>
    </source>
</evidence>
<dbReference type="InterPro" id="IPR015500">
    <property type="entry name" value="Peptidase_S8_subtilisin-rel"/>
</dbReference>
<dbReference type="InterPro" id="IPR022398">
    <property type="entry name" value="Peptidase_S8_His-AS"/>
</dbReference>
<gene>
    <name evidence="16" type="primary">mycP</name>
    <name evidence="16" type="ORF">ACFPIJ_23205</name>
</gene>
<sequence length="417" mass="41976">MPRPVRLATLTLSCVIVGFGVAPPTAAAQAPPGCPTPIRPPAPAPTGVSWPSQVYDHRKLTPLADGTGITVAVLDSGVDGRHPQLRGAVRAGPDQLDGDGSLIDCVGHGTGVAGIIAARPVAGSSLQGLAPGATILALRVSELVELEDGTTAGRRGTPAGVAAAIRAAVERGAGVINLSLVSYQDSADVREAVRFAVARDVVLVAAAGNRFAEGNRTPYPAAYDGVIGVGAIGPDGQRLPGSQTGPFVDLVAPGGQVVTTATPQGLTTVDGTSFAAPYVAAAAALLRQYRPEMTAAQIAARLTATADGGVAGPGFGAGVLNPYRALTEETGAAPDPAGHVLAPVAQDPRAAQRIAARDHTLLLAGLGVGLAALMLLVTVVLPRGRRRGWHPGVRHLPDPQDATSGDRTAPAFGGPHR</sequence>
<dbReference type="InterPro" id="IPR023834">
    <property type="entry name" value="T7SS_pept_S8A_mycosin"/>
</dbReference>
<evidence type="ECO:0000256" key="3">
    <source>
        <dbReference type="ARBA" id="ARBA00022475"/>
    </source>
</evidence>
<feature type="transmembrane region" description="Helical" evidence="13">
    <location>
        <begin position="361"/>
        <end position="381"/>
    </location>
</feature>
<evidence type="ECO:0000256" key="14">
    <source>
        <dbReference type="SAM" id="SignalP"/>
    </source>
</evidence>
<dbReference type="GO" id="GO:0006508">
    <property type="term" value="P:proteolysis"/>
    <property type="evidence" value="ECO:0007669"/>
    <property type="project" value="UniProtKB-KW"/>
</dbReference>
<dbReference type="PROSITE" id="PS00137">
    <property type="entry name" value="SUBTILASE_HIS"/>
    <property type="match status" value="1"/>
</dbReference>
<evidence type="ECO:0000256" key="8">
    <source>
        <dbReference type="ARBA" id="ARBA00022989"/>
    </source>
</evidence>